<accession>D3KGF9</accession>
<gene>
    <name evidence="2" type="ORF">GL50803_0010824</name>
</gene>
<proteinExistence type="predicted"/>
<sequence>MTRVIELGEYSDHAYAAIFPGLGLLLTDPEGVITLYRDDDKGPGFIVHKANSPITALACTHNIILISCGETLRVSRYRPDLGKFDELSDTTNECTLPHAVSVLYILDSHGFLAGTDVGECYLFPVNLDDEVEIATPLPEPVLLGRLNDAITSLTSSETMILITSQSGQVLLLDISSYFQPEKKPAETATVFSTRLLCAELLQPGSISYVTRLGSALCGSDFLLPGVELALRSVSRPQAPIMSSALPDNDTVINLQYVVYEGEATPALFSCVSMSQDQVCSVHLVRFTGKKQTPFLICCMQKFPNKAFIVSHYIQTRDGHICRLIVLTASPNEGRALHIYDNFYTLTHADKQALKGSAATINDQIQELTAQLLTEAMTEPFTKKQLAHQVKTSKPSELNEEQSAESSSESESDQDTVIPLGKDTVEHETKISSGSIVDKIPEGYSLLVERFADQVLQKVILHTGSSHTTSPALLVNFFVKLGSTTLRSWDFTSLLTRIEALGRSSRTFLCYTSKGSVQMSAFDNGTSFIIYCKPHTLGAREQTYTLPQPAIHASISDYGTAILRETSLSVYPYQDSPTAPEFKREWKVVFPPTLIPVACAFGDARFAAVSFTNRTLIAYCGGLVCYSNVYACSITLLLMEGSILFVLSENTFYLIDLEARKTIVTGTSPVPPTHLIWGSIDEFCVLLYSQTGTLFALNIQSIFSSVTYTWVPILSVVEQERKRISTIHNKIHRFYTSSDVPSISLNDMSALRPLFYFPVDVSLADLSMYAISAYALDIKGSSDKIMTVRHISTSLRGGKLSKTKSSTFLEELRNAFNCDLQRLNEYPLQARVSLPAMGEFDVTPCALSPVINANDDDIDRAERVLVLREIALNALLACSTDEGALRTAEKQYDKEAIQYINLCLRAGLIPRACAALQLLRTRGAIEMGLQLFSIVGETQFVDAISMKLDDVFGQAQGNEETQLVRNTEILPSGVSPFSTSSLWAIKSDCLSAGTLFAQVKRDTLEKQYKLMIAEMNEQLAILKTRTRTVEVDKLTGNGLTVLDEHPDKHAILADVKESQEATLQVKESSSYAPKSRSIMATTTSPTKSLASIFQKNK</sequence>
<evidence type="ECO:0000313" key="2">
    <source>
        <dbReference type="EMBL" id="KAE8301821.1"/>
    </source>
</evidence>
<name>D3KGF9_GIAIC</name>
<evidence type="ECO:0000313" key="3">
    <source>
        <dbReference type="Proteomes" id="UP000001548"/>
    </source>
</evidence>
<dbReference type="InterPro" id="IPR036322">
    <property type="entry name" value="WD40_repeat_dom_sf"/>
</dbReference>
<dbReference type="OMA" id="YTLTHAD"/>
<protein>
    <submittedName>
        <fullName evidence="2">Uncharacterized protein</fullName>
    </submittedName>
</protein>
<comment type="caution">
    <text evidence="2">The sequence shown here is derived from an EMBL/GenBank/DDBJ whole genome shotgun (WGS) entry which is preliminary data.</text>
</comment>
<dbReference type="SUPFAM" id="SSF50978">
    <property type="entry name" value="WD40 repeat-like"/>
    <property type="match status" value="1"/>
</dbReference>
<evidence type="ECO:0000256" key="1">
    <source>
        <dbReference type="SAM" id="MobiDB-lite"/>
    </source>
</evidence>
<organism evidence="2 3">
    <name type="scientific">Giardia intestinalis (strain ATCC 50803 / WB clone C6)</name>
    <name type="common">Giardia lamblia</name>
    <dbReference type="NCBI Taxonomy" id="184922"/>
    <lineage>
        <taxon>Eukaryota</taxon>
        <taxon>Metamonada</taxon>
        <taxon>Diplomonadida</taxon>
        <taxon>Hexamitidae</taxon>
        <taxon>Giardiinae</taxon>
        <taxon>Giardia</taxon>
    </lineage>
</organism>
<keyword evidence="3" id="KW-1185">Reference proteome</keyword>
<reference evidence="2 3" key="1">
    <citation type="journal article" date="2007" name="Science">
        <title>Genomic minimalism in the early diverging intestinal parasite Giardia lamblia.</title>
        <authorList>
            <person name="Morrison H.G."/>
            <person name="McArthur A.G."/>
            <person name="Gillin F.D."/>
            <person name="Aley S.B."/>
            <person name="Adam R.D."/>
            <person name="Olsen G.J."/>
            <person name="Best A.A."/>
            <person name="Cande W.Z."/>
            <person name="Chen F."/>
            <person name="Cipriano M.J."/>
            <person name="Davids B.J."/>
            <person name="Dawson S.C."/>
            <person name="Elmendorf H.G."/>
            <person name="Hehl A.B."/>
            <person name="Holder M.E."/>
            <person name="Huse S.M."/>
            <person name="Kim U.U."/>
            <person name="Lasek-Nesselquist E."/>
            <person name="Manning G."/>
            <person name="Nigam A."/>
            <person name="Nixon J.E."/>
            <person name="Palm D."/>
            <person name="Passamaneck N.E."/>
            <person name="Prabhu A."/>
            <person name="Reich C.I."/>
            <person name="Reiner D.S."/>
            <person name="Samuelson J."/>
            <person name="Svard S.G."/>
            <person name="Sogin M.L."/>
        </authorList>
    </citation>
    <scope>NUCLEOTIDE SEQUENCE [LARGE SCALE GENOMIC DNA]</scope>
    <source>
        <strain evidence="2 3">WB C6</strain>
    </source>
</reference>
<dbReference type="VEuPathDB" id="GiardiaDB:GL50803_10824"/>
<dbReference type="Proteomes" id="UP000001548">
    <property type="component" value="Unassembled WGS sequence"/>
</dbReference>
<dbReference type="HOGENOM" id="CLU_283929_0_0_1"/>
<feature type="compositionally biased region" description="Acidic residues" evidence="1">
    <location>
        <begin position="397"/>
        <end position="413"/>
    </location>
</feature>
<feature type="region of interest" description="Disordered" evidence="1">
    <location>
        <begin position="383"/>
        <end position="418"/>
    </location>
</feature>
<dbReference type="AlphaFoldDB" id="D3KGF9"/>
<dbReference type="EMBL" id="AACB03000005">
    <property type="protein sequence ID" value="KAE8301821.1"/>
    <property type="molecule type" value="Genomic_DNA"/>
</dbReference>